<protein>
    <submittedName>
        <fullName evidence="2">Uncharacterized protein</fullName>
    </submittedName>
</protein>
<feature type="transmembrane region" description="Helical" evidence="1">
    <location>
        <begin position="175"/>
        <end position="196"/>
    </location>
</feature>
<keyword evidence="1" id="KW-1133">Transmembrane helix</keyword>
<keyword evidence="1" id="KW-0472">Membrane</keyword>
<evidence type="ECO:0000256" key="1">
    <source>
        <dbReference type="SAM" id="Phobius"/>
    </source>
</evidence>
<keyword evidence="1" id="KW-0812">Transmembrane</keyword>
<proteinExistence type="predicted"/>
<sequence>MRGDRIEELGRTGQAQVVDFEKQATRQAQSLIDPEAVVETRIVDQALPSDRRARFFKVHAHDDQQIVDETGNFLLQSLSVFNGRIDVVNRAGSKHHQQAVVGAMQDAVDTLARFIGRRCRTHTNRKFTEDVRWRHQFLDFSNANVVGIGLALQGHAIFSWLLAWFDQGLDSTPGIAMAAWLSTSVSPSACLAAMWMNSS</sequence>
<gene>
    <name evidence="2" type="ORF">AW09_002960</name>
</gene>
<accession>A0A080LVZ0</accession>
<reference evidence="2 3" key="1">
    <citation type="submission" date="2014-02" db="EMBL/GenBank/DDBJ databases">
        <title>Expanding our view of genomic diversity in Candidatus Accumulibacter clades.</title>
        <authorList>
            <person name="Skennerton C.T."/>
            <person name="Barr J.J."/>
            <person name="Slater F.R."/>
            <person name="Bond P.L."/>
            <person name="Tyson G.W."/>
        </authorList>
    </citation>
    <scope>NUCLEOTIDE SEQUENCE [LARGE SCALE GENOMIC DNA]</scope>
    <source>
        <strain evidence="3">BA-91</strain>
    </source>
</reference>
<dbReference type="EMBL" id="JDVG02000473">
    <property type="protein sequence ID" value="KFB71890.1"/>
    <property type="molecule type" value="Genomic_DNA"/>
</dbReference>
<dbReference type="Proteomes" id="UP000020077">
    <property type="component" value="Unassembled WGS sequence"/>
</dbReference>
<organism evidence="2 3">
    <name type="scientific">Candidatus Accumulibacter phosphatis</name>
    <dbReference type="NCBI Taxonomy" id="327160"/>
    <lineage>
        <taxon>Bacteria</taxon>
        <taxon>Pseudomonadati</taxon>
        <taxon>Pseudomonadota</taxon>
        <taxon>Betaproteobacteria</taxon>
        <taxon>Candidatus Accumulibacter</taxon>
    </lineage>
</organism>
<dbReference type="AlphaFoldDB" id="A0A080LVZ0"/>
<name>A0A080LVZ0_9PROT</name>
<evidence type="ECO:0000313" key="2">
    <source>
        <dbReference type="EMBL" id="KFB71890.1"/>
    </source>
</evidence>
<evidence type="ECO:0000313" key="3">
    <source>
        <dbReference type="Proteomes" id="UP000020077"/>
    </source>
</evidence>
<comment type="caution">
    <text evidence="2">The sequence shown here is derived from an EMBL/GenBank/DDBJ whole genome shotgun (WGS) entry which is preliminary data.</text>
</comment>
<feature type="transmembrane region" description="Helical" evidence="1">
    <location>
        <begin position="142"/>
        <end position="163"/>
    </location>
</feature>